<dbReference type="InterPro" id="IPR002104">
    <property type="entry name" value="Integrase_catalytic"/>
</dbReference>
<keyword evidence="4" id="KW-1185">Reference proteome</keyword>
<dbReference type="Proteomes" id="UP000266301">
    <property type="component" value="Chromosome"/>
</dbReference>
<dbReference type="CDD" id="cd00397">
    <property type="entry name" value="DNA_BRE_C"/>
    <property type="match status" value="1"/>
</dbReference>
<sequence>MRLYMINNIIFDRKKIEYYKKDIINLWEYPNFEIGKIFIRKRYQIKYSFDLSLIESNDLKNEIKTYIENCIINYDLHNRLNRMKLILPLSYLIGYLNSNKISSFKVINIQDINGYKKYLEDQNINIIINNRKTYIFKIIYRLIKSTIYQLPKEEQNDIFILCERNDIFSFHDEDMLFFCGLSDNIKKLLKSFFIHTLKLNLENSNFRSCYIRPLKFLIEYCIEFDIRNWDCIYSKEYEKYLLLKGHAIRRNKVKKRYANATIIDKINEYIDARSTDDFFKRDIWNLSELSLESNRINKILKVGSFNFTNIKNINNKNYAKQYIKYLITNTSLAISTIKDKVIKVKDVLSKTEKKFNLLSHDELLELINVKLESNEKLYETTRDIKLFNEYLCEQGIMRNVLLKEEEIKKPKRKHTYRTVEDFVVNQIFNILDRFPVDIMIIYLIIYCTGVRISEALTITSDCLYISNNDFYIKTISTKMKKEQDNTIPKNLYIILNAYIKGYCVSGKKEYIFKGKRDISEPMKYAYFKDHFSKEIKKYDIRCSNGELYNLDIHGYRHRLGTEMHQNKISCYIIQKVLHHESIEMTMAYIDIFEKDIKDSYTKFFDNKGRQLPPDSESEKMILSYLNHALNSQALPNGICGLPAKFNKCKHANICLTCSYFCTNRNHILTLKKQLKETEIILENAKKNNWKMQIATNKEVKENLESIIAAIEKGDNNKK</sequence>
<protein>
    <submittedName>
        <fullName evidence="3">Site-specific integrase</fullName>
    </submittedName>
</protein>
<dbReference type="OrthoDB" id="568347at2"/>
<evidence type="ECO:0000313" key="4">
    <source>
        <dbReference type="Proteomes" id="UP000266301"/>
    </source>
</evidence>
<dbReference type="KEGG" id="cfer:D4Z93_03110"/>
<evidence type="ECO:0000259" key="2">
    <source>
        <dbReference type="PROSITE" id="PS51898"/>
    </source>
</evidence>
<dbReference type="Gene3D" id="1.10.443.10">
    <property type="entry name" value="Intergrase catalytic core"/>
    <property type="match status" value="1"/>
</dbReference>
<dbReference type="SUPFAM" id="SSF56349">
    <property type="entry name" value="DNA breaking-rejoining enzymes"/>
    <property type="match status" value="1"/>
</dbReference>
<feature type="domain" description="Tyr recombinase" evidence="2">
    <location>
        <begin position="413"/>
        <end position="601"/>
    </location>
</feature>
<dbReference type="GO" id="GO:0006310">
    <property type="term" value="P:DNA recombination"/>
    <property type="evidence" value="ECO:0007669"/>
    <property type="project" value="UniProtKB-KW"/>
</dbReference>
<name>A0A386H210_9CLOT</name>
<evidence type="ECO:0000256" key="1">
    <source>
        <dbReference type="ARBA" id="ARBA00023172"/>
    </source>
</evidence>
<reference evidence="3 4" key="1">
    <citation type="journal article" date="2019" name="Int. J. Syst. Evol. Microbiol.">
        <title>Clostridium fermenticellae sp. nov., isolated from the mud in a fermentation cellar for the production of the Chinese liquor, baijiu.</title>
        <authorList>
            <person name="Xu P.X."/>
            <person name="Chai L.J."/>
            <person name="Qiu T."/>
            <person name="Zhang X.J."/>
            <person name="Lu Z.M."/>
            <person name="Xiao C."/>
            <person name="Wang S.T."/>
            <person name="Shen C.H."/>
            <person name="Shi J.S."/>
            <person name="Xu Z.H."/>
        </authorList>
    </citation>
    <scope>NUCLEOTIDE SEQUENCE [LARGE SCALE GENOMIC DNA]</scope>
    <source>
        <strain evidence="3 4">JN500901</strain>
    </source>
</reference>
<organism evidence="3 4">
    <name type="scientific">Clostridium fermenticellae</name>
    <dbReference type="NCBI Taxonomy" id="2068654"/>
    <lineage>
        <taxon>Bacteria</taxon>
        <taxon>Bacillati</taxon>
        <taxon>Bacillota</taxon>
        <taxon>Clostridia</taxon>
        <taxon>Eubacteriales</taxon>
        <taxon>Clostridiaceae</taxon>
        <taxon>Clostridium</taxon>
    </lineage>
</organism>
<evidence type="ECO:0000313" key="3">
    <source>
        <dbReference type="EMBL" id="AYD39583.1"/>
    </source>
</evidence>
<dbReference type="AlphaFoldDB" id="A0A386H210"/>
<dbReference type="EMBL" id="CP032416">
    <property type="protein sequence ID" value="AYD39583.1"/>
    <property type="molecule type" value="Genomic_DNA"/>
</dbReference>
<dbReference type="InterPro" id="IPR013762">
    <property type="entry name" value="Integrase-like_cat_sf"/>
</dbReference>
<keyword evidence="1" id="KW-0233">DNA recombination</keyword>
<accession>A0A386H210</accession>
<dbReference type="GO" id="GO:0015074">
    <property type="term" value="P:DNA integration"/>
    <property type="evidence" value="ECO:0007669"/>
    <property type="project" value="InterPro"/>
</dbReference>
<dbReference type="InterPro" id="IPR011010">
    <property type="entry name" value="DNA_brk_join_enz"/>
</dbReference>
<proteinExistence type="predicted"/>
<dbReference type="Pfam" id="PF00589">
    <property type="entry name" value="Phage_integrase"/>
    <property type="match status" value="1"/>
</dbReference>
<gene>
    <name evidence="3" type="ORF">D4Z93_03110</name>
</gene>
<dbReference type="GO" id="GO:0003677">
    <property type="term" value="F:DNA binding"/>
    <property type="evidence" value="ECO:0007669"/>
    <property type="project" value="InterPro"/>
</dbReference>
<dbReference type="PROSITE" id="PS51898">
    <property type="entry name" value="TYR_RECOMBINASE"/>
    <property type="match status" value="1"/>
</dbReference>